<evidence type="ECO:0000259" key="18">
    <source>
        <dbReference type="PROSITE" id="PS50109"/>
    </source>
</evidence>
<keyword evidence="12 17" id="KW-1133">Transmembrane helix</keyword>
<keyword evidence="13" id="KW-0902">Two-component regulatory system</keyword>
<evidence type="ECO:0000256" key="8">
    <source>
        <dbReference type="ARBA" id="ARBA00022692"/>
    </source>
</evidence>
<dbReference type="SUPFAM" id="SSF47384">
    <property type="entry name" value="Homodimeric domain of signal transducing histidine kinase"/>
    <property type="match status" value="1"/>
</dbReference>
<dbReference type="CDD" id="cd00082">
    <property type="entry name" value="HisKA"/>
    <property type="match status" value="1"/>
</dbReference>
<dbReference type="SUPFAM" id="SSF55874">
    <property type="entry name" value="ATPase domain of HSP90 chaperone/DNA topoisomerase II/histidine kinase"/>
    <property type="match status" value="1"/>
</dbReference>
<proteinExistence type="predicted"/>
<name>A0A1M4S8B7_9BURK</name>
<dbReference type="PANTHER" id="PTHR43065:SF46">
    <property type="entry name" value="C4-DICARBOXYLATE TRANSPORT SENSOR PROTEIN DCTB"/>
    <property type="match status" value="1"/>
</dbReference>
<dbReference type="EMBL" id="FQUZ01000001">
    <property type="protein sequence ID" value="SHE28442.1"/>
    <property type="molecule type" value="Genomic_DNA"/>
</dbReference>
<evidence type="ECO:0000256" key="7">
    <source>
        <dbReference type="ARBA" id="ARBA00022679"/>
    </source>
</evidence>
<dbReference type="Gene3D" id="3.30.565.10">
    <property type="entry name" value="Histidine kinase-like ATPase, C-terminal domain"/>
    <property type="match status" value="1"/>
</dbReference>
<evidence type="ECO:0000256" key="1">
    <source>
        <dbReference type="ARBA" id="ARBA00000085"/>
    </source>
</evidence>
<feature type="transmembrane region" description="Helical" evidence="17">
    <location>
        <begin position="311"/>
        <end position="331"/>
    </location>
</feature>
<sequence>MRTFPTLGIRLRLWLVAGVGLAGVVGALAYTAVWRSGLAERQAAQQHRLDLVALDMQSALARFDYLPALLEMGPGVLELLRQPTDTELQRTVSRYLNRINAAAGAELLYLANRQGLAVAADDAGEPGSPLGAIFDFRPYVRDALATGHGRFFGVGITSGRPGFYLSYALPYTSGHTASTPADAWGVAVVKVGFAGLEARWRNLPGQVLVVDQHGVVVLSTQDPWRYRPLNDLPAATVAEIARTRAYQTPLNRPLHWHSQPAASAGPQADGVQEVRLDGQAGWLASQRPLENGLLHVVVLEESQPVRQQARLAATLAALATTVLLLLLVLVGRLRRQSWRQRLATQAALQAAHDSLEAQVQQRTAQLQQAQQELVQSEKMAALGQMSAGLAHEINQPLAALRTLSDNTQRLLAQQRHDDVVRNLQRMAHLVDRLASISQRLKVFAYKPQTPPQPVAIAALLRQVRQLLEPRLQAAGVACSIDVEPHTLCAVADAIRLEQVLDNLMGNALDALHTRDAASTPPHMALRAWAQDGQCHISVHDSGPGIDAAILLRLFEPFVTSKPAGKGLGLGLVICAHLVREMGGNLQGGNAPEGGARFIISLPLASVPGQPA</sequence>
<keyword evidence="9" id="KW-0547">Nucleotide-binding</keyword>
<evidence type="ECO:0000256" key="14">
    <source>
        <dbReference type="ARBA" id="ARBA00023136"/>
    </source>
</evidence>
<dbReference type="InterPro" id="IPR003661">
    <property type="entry name" value="HisK_dim/P_dom"/>
</dbReference>
<evidence type="ECO:0000313" key="19">
    <source>
        <dbReference type="EMBL" id="SHE28442.1"/>
    </source>
</evidence>
<keyword evidence="8 17" id="KW-0812">Transmembrane</keyword>
<dbReference type="PRINTS" id="PR00344">
    <property type="entry name" value="BCTRLSENSOR"/>
</dbReference>
<evidence type="ECO:0000256" key="12">
    <source>
        <dbReference type="ARBA" id="ARBA00022989"/>
    </source>
</evidence>
<dbReference type="InterPro" id="IPR004358">
    <property type="entry name" value="Sig_transdc_His_kin-like_C"/>
</dbReference>
<dbReference type="PIRSF" id="PIRSF036431">
    <property type="entry name" value="STHK_DctB"/>
    <property type="match status" value="1"/>
</dbReference>
<evidence type="ECO:0000256" key="2">
    <source>
        <dbReference type="ARBA" id="ARBA00004429"/>
    </source>
</evidence>
<keyword evidence="16" id="KW-0175">Coiled coil</keyword>
<keyword evidence="10 19" id="KW-0418">Kinase</keyword>
<dbReference type="OrthoDB" id="9772100at2"/>
<evidence type="ECO:0000256" key="11">
    <source>
        <dbReference type="ARBA" id="ARBA00022840"/>
    </source>
</evidence>
<dbReference type="EC" id="2.7.13.3" evidence="3"/>
<keyword evidence="20" id="KW-1185">Reference proteome</keyword>
<dbReference type="InterPro" id="IPR003594">
    <property type="entry name" value="HATPase_dom"/>
</dbReference>
<dbReference type="GO" id="GO:0005524">
    <property type="term" value="F:ATP binding"/>
    <property type="evidence" value="ECO:0007669"/>
    <property type="project" value="UniProtKB-KW"/>
</dbReference>
<keyword evidence="11" id="KW-0067">ATP-binding</keyword>
<dbReference type="InterPro" id="IPR017055">
    <property type="entry name" value="Sig_transdc_His_kinase_DctB"/>
</dbReference>
<evidence type="ECO:0000313" key="20">
    <source>
        <dbReference type="Proteomes" id="UP000184327"/>
    </source>
</evidence>
<dbReference type="SMART" id="SM00388">
    <property type="entry name" value="HisKA"/>
    <property type="match status" value="1"/>
</dbReference>
<evidence type="ECO:0000256" key="4">
    <source>
        <dbReference type="ARBA" id="ARBA00022475"/>
    </source>
</evidence>
<dbReference type="RefSeq" id="WP_073353200.1">
    <property type="nucleotide sequence ID" value="NZ_FQUZ01000001.1"/>
</dbReference>
<keyword evidence="6" id="KW-0597">Phosphoprotein</keyword>
<feature type="domain" description="Histidine kinase" evidence="18">
    <location>
        <begin position="388"/>
        <end position="605"/>
    </location>
</feature>
<dbReference type="InterPro" id="IPR005467">
    <property type="entry name" value="His_kinase_dom"/>
</dbReference>
<gene>
    <name evidence="19" type="ORF">SAMN02745117_00029</name>
</gene>
<dbReference type="STRING" id="1122156.SAMN02745117_00029"/>
<keyword evidence="14 17" id="KW-0472">Membrane</keyword>
<dbReference type="InterPro" id="IPR036097">
    <property type="entry name" value="HisK_dim/P_sf"/>
</dbReference>
<reference evidence="19 20" key="1">
    <citation type="submission" date="2016-11" db="EMBL/GenBank/DDBJ databases">
        <authorList>
            <person name="Jaros S."/>
            <person name="Januszkiewicz K."/>
            <person name="Wedrychowicz H."/>
        </authorList>
    </citation>
    <scope>NUCLEOTIDE SEQUENCE [LARGE SCALE GENOMIC DNA]</scope>
    <source>
        <strain evidence="19 20">DSM 16112</strain>
    </source>
</reference>
<keyword evidence="5" id="KW-0997">Cell inner membrane</keyword>
<dbReference type="InterPro" id="IPR036890">
    <property type="entry name" value="HATPase_C_sf"/>
</dbReference>
<evidence type="ECO:0000256" key="3">
    <source>
        <dbReference type="ARBA" id="ARBA00012438"/>
    </source>
</evidence>
<feature type="coiled-coil region" evidence="16">
    <location>
        <begin position="352"/>
        <end position="379"/>
    </location>
</feature>
<dbReference type="Proteomes" id="UP000184327">
    <property type="component" value="Unassembled WGS sequence"/>
</dbReference>
<evidence type="ECO:0000256" key="6">
    <source>
        <dbReference type="ARBA" id="ARBA00022553"/>
    </source>
</evidence>
<accession>A0A1M4S8B7</accession>
<dbReference type="Pfam" id="PF00512">
    <property type="entry name" value="HisKA"/>
    <property type="match status" value="1"/>
</dbReference>
<comment type="catalytic activity">
    <reaction evidence="1">
        <text>ATP + protein L-histidine = ADP + protein N-phospho-L-histidine.</text>
        <dbReference type="EC" id="2.7.13.3"/>
    </reaction>
</comment>
<evidence type="ECO:0000256" key="15">
    <source>
        <dbReference type="ARBA" id="ARBA00073143"/>
    </source>
</evidence>
<keyword evidence="7" id="KW-0808">Transferase</keyword>
<dbReference type="FunFam" id="1.10.287.130:FF:000049">
    <property type="entry name" value="C4-dicarboxylate transport sensor protein DctB"/>
    <property type="match status" value="1"/>
</dbReference>
<comment type="subcellular location">
    <subcellularLocation>
        <location evidence="2">Cell inner membrane</location>
        <topology evidence="2">Multi-pass membrane protein</topology>
    </subcellularLocation>
</comment>
<dbReference type="SMART" id="SM00387">
    <property type="entry name" value="HATPase_c"/>
    <property type="match status" value="1"/>
</dbReference>
<dbReference type="Pfam" id="PF02518">
    <property type="entry name" value="HATPase_c"/>
    <property type="match status" value="1"/>
</dbReference>
<dbReference type="GO" id="GO:0000155">
    <property type="term" value="F:phosphorelay sensor kinase activity"/>
    <property type="evidence" value="ECO:0007669"/>
    <property type="project" value="InterPro"/>
</dbReference>
<evidence type="ECO:0000256" key="9">
    <source>
        <dbReference type="ARBA" id="ARBA00022741"/>
    </source>
</evidence>
<dbReference type="AlphaFoldDB" id="A0A1M4S8B7"/>
<evidence type="ECO:0000256" key="10">
    <source>
        <dbReference type="ARBA" id="ARBA00022777"/>
    </source>
</evidence>
<dbReference type="GO" id="GO:0005886">
    <property type="term" value="C:plasma membrane"/>
    <property type="evidence" value="ECO:0007669"/>
    <property type="project" value="UniProtKB-SubCell"/>
</dbReference>
<dbReference type="Gene3D" id="1.10.287.130">
    <property type="match status" value="1"/>
</dbReference>
<evidence type="ECO:0000256" key="13">
    <source>
        <dbReference type="ARBA" id="ARBA00023012"/>
    </source>
</evidence>
<evidence type="ECO:0000256" key="16">
    <source>
        <dbReference type="SAM" id="Coils"/>
    </source>
</evidence>
<dbReference type="PANTHER" id="PTHR43065">
    <property type="entry name" value="SENSOR HISTIDINE KINASE"/>
    <property type="match status" value="1"/>
</dbReference>
<protein>
    <recommendedName>
        <fullName evidence="15">C4-dicarboxylate transport sensor protein DctB</fullName>
        <ecNumber evidence="3">2.7.13.3</ecNumber>
    </recommendedName>
</protein>
<organism evidence="19 20">
    <name type="scientific">Lampropedia hyalina DSM 16112</name>
    <dbReference type="NCBI Taxonomy" id="1122156"/>
    <lineage>
        <taxon>Bacteria</taxon>
        <taxon>Pseudomonadati</taxon>
        <taxon>Pseudomonadota</taxon>
        <taxon>Betaproteobacteria</taxon>
        <taxon>Burkholderiales</taxon>
        <taxon>Comamonadaceae</taxon>
        <taxon>Lampropedia</taxon>
    </lineage>
</organism>
<dbReference type="PROSITE" id="PS50109">
    <property type="entry name" value="HIS_KIN"/>
    <property type="match status" value="1"/>
</dbReference>
<dbReference type="Gene3D" id="3.30.450.20">
    <property type="entry name" value="PAS domain"/>
    <property type="match status" value="2"/>
</dbReference>
<evidence type="ECO:0000256" key="17">
    <source>
        <dbReference type="SAM" id="Phobius"/>
    </source>
</evidence>
<evidence type="ECO:0000256" key="5">
    <source>
        <dbReference type="ARBA" id="ARBA00022519"/>
    </source>
</evidence>
<keyword evidence="4" id="KW-1003">Cell membrane</keyword>